<dbReference type="InterPro" id="IPR036028">
    <property type="entry name" value="SH3-like_dom_sf"/>
</dbReference>
<dbReference type="InterPro" id="IPR016476">
    <property type="entry name" value="SH3_dom_pro"/>
</dbReference>
<keyword evidence="6" id="KW-0175">Coiled coil</keyword>
<dbReference type="SUPFAM" id="SSF50044">
    <property type="entry name" value="SH3-domain"/>
    <property type="match status" value="1"/>
</dbReference>
<keyword evidence="11" id="KW-1185">Reference proteome</keyword>
<dbReference type="EMBL" id="JACHHT010000003">
    <property type="protein sequence ID" value="MBB6523296.1"/>
    <property type="molecule type" value="Genomic_DNA"/>
</dbReference>
<evidence type="ECO:0000256" key="7">
    <source>
        <dbReference type="SAM" id="Phobius"/>
    </source>
</evidence>
<keyword evidence="3 8" id="KW-0732">Signal</keyword>
<feature type="signal peptide" evidence="8">
    <location>
        <begin position="1"/>
        <end position="30"/>
    </location>
</feature>
<evidence type="ECO:0000313" key="10">
    <source>
        <dbReference type="EMBL" id="MBB6523296.1"/>
    </source>
</evidence>
<evidence type="ECO:0000256" key="8">
    <source>
        <dbReference type="SAM" id="SignalP"/>
    </source>
</evidence>
<dbReference type="NCBIfam" id="TIGR04211">
    <property type="entry name" value="SH3_and_anchor"/>
    <property type="match status" value="1"/>
</dbReference>
<protein>
    <submittedName>
        <fullName evidence="10">SH3 domain protein</fullName>
    </submittedName>
</protein>
<keyword evidence="2 7" id="KW-0812">Transmembrane</keyword>
<evidence type="ECO:0000256" key="4">
    <source>
        <dbReference type="ARBA" id="ARBA00022989"/>
    </source>
</evidence>
<evidence type="ECO:0000256" key="5">
    <source>
        <dbReference type="ARBA" id="ARBA00023136"/>
    </source>
</evidence>
<dbReference type="Pfam" id="PF08239">
    <property type="entry name" value="SH3_3"/>
    <property type="match status" value="1"/>
</dbReference>
<comment type="subcellular location">
    <subcellularLocation>
        <location evidence="1">Membrane</location>
        <topology evidence="1">Single-pass membrane protein</topology>
    </subcellularLocation>
</comment>
<evidence type="ECO:0000259" key="9">
    <source>
        <dbReference type="PROSITE" id="PS51781"/>
    </source>
</evidence>
<evidence type="ECO:0000256" key="6">
    <source>
        <dbReference type="SAM" id="Coils"/>
    </source>
</evidence>
<feature type="transmembrane region" description="Helical" evidence="7">
    <location>
        <begin position="200"/>
        <end position="221"/>
    </location>
</feature>
<sequence length="231" mass="25729">MSKTTKISMFKAGLIGSALMASLLSAPSFAQQTRWISDVLYVPMRKGPSNQHTILHRGLKSGTRLSIIEAQENWSQVRLADGSTGWIPNQYLLEEPIAALKLEDAAQKAQRSSNRYQEAADKLKQLSAENESLKKQLSNSEQGSSALSSELNQIKQISANAIDLNNNYQQLAKDHQLLQTELDVARAENERLKKEDSQTWFVYGAGAVLLGVIITLIVPAIRPRRRRSEWG</sequence>
<gene>
    <name evidence="10" type="ORF">HNR48_003598</name>
</gene>
<feature type="domain" description="SH3b" evidence="9">
    <location>
        <begin position="31"/>
        <end position="96"/>
    </location>
</feature>
<dbReference type="PIRSF" id="PIRSF006158">
    <property type="entry name" value="UCP006158_SH3"/>
    <property type="match status" value="1"/>
</dbReference>
<keyword evidence="5 7" id="KW-0472">Membrane</keyword>
<dbReference type="RefSeq" id="WP_166848268.1">
    <property type="nucleotide sequence ID" value="NZ_JAAONY010000003.1"/>
</dbReference>
<dbReference type="PROSITE" id="PS51781">
    <property type="entry name" value="SH3B"/>
    <property type="match status" value="1"/>
</dbReference>
<dbReference type="GO" id="GO:0016020">
    <property type="term" value="C:membrane"/>
    <property type="evidence" value="ECO:0007669"/>
    <property type="project" value="UniProtKB-SubCell"/>
</dbReference>
<feature type="coiled-coil region" evidence="6">
    <location>
        <begin position="99"/>
        <end position="195"/>
    </location>
</feature>
<keyword evidence="4 7" id="KW-1133">Transmembrane helix</keyword>
<accession>A0A7X0JXW8</accession>
<reference evidence="10 11" key="1">
    <citation type="submission" date="2020-08" db="EMBL/GenBank/DDBJ databases">
        <title>Genomic Encyclopedia of Type Strains, Phase IV (KMG-IV): sequencing the most valuable type-strain genomes for metagenomic binning, comparative biology and taxonomic classification.</title>
        <authorList>
            <person name="Goeker M."/>
        </authorList>
    </citation>
    <scope>NUCLEOTIDE SEQUENCE [LARGE SCALE GENOMIC DNA]</scope>
    <source>
        <strain evidence="10 11">DSM 22368</strain>
    </source>
</reference>
<dbReference type="Gene3D" id="2.30.30.40">
    <property type="entry name" value="SH3 Domains"/>
    <property type="match status" value="1"/>
</dbReference>
<name>A0A7X0JXW8_9GAMM</name>
<dbReference type="Proteomes" id="UP000528457">
    <property type="component" value="Unassembled WGS sequence"/>
</dbReference>
<dbReference type="FunCoup" id="A0A7X0JXW8">
    <property type="interactions" value="79"/>
</dbReference>
<evidence type="ECO:0000256" key="2">
    <source>
        <dbReference type="ARBA" id="ARBA00022692"/>
    </source>
</evidence>
<dbReference type="InterPro" id="IPR003646">
    <property type="entry name" value="SH3-like_bac-type"/>
</dbReference>
<proteinExistence type="predicted"/>
<evidence type="ECO:0000313" key="11">
    <source>
        <dbReference type="Proteomes" id="UP000528457"/>
    </source>
</evidence>
<evidence type="ECO:0000256" key="3">
    <source>
        <dbReference type="ARBA" id="ARBA00022729"/>
    </source>
</evidence>
<feature type="chain" id="PRO_5030736331" evidence="8">
    <location>
        <begin position="31"/>
        <end position="231"/>
    </location>
</feature>
<organism evidence="10 11">
    <name type="scientific">Pseudoteredinibacter isoporae</name>
    <dbReference type="NCBI Taxonomy" id="570281"/>
    <lineage>
        <taxon>Bacteria</taxon>
        <taxon>Pseudomonadati</taxon>
        <taxon>Pseudomonadota</taxon>
        <taxon>Gammaproteobacteria</taxon>
        <taxon>Cellvibrionales</taxon>
        <taxon>Cellvibrionaceae</taxon>
        <taxon>Pseudoteredinibacter</taxon>
    </lineage>
</organism>
<evidence type="ECO:0000256" key="1">
    <source>
        <dbReference type="ARBA" id="ARBA00004167"/>
    </source>
</evidence>
<comment type="caution">
    <text evidence="10">The sequence shown here is derived from an EMBL/GenBank/DDBJ whole genome shotgun (WGS) entry which is preliminary data.</text>
</comment>
<dbReference type="InParanoid" id="A0A7X0JXW8"/>
<dbReference type="AlphaFoldDB" id="A0A7X0JXW8"/>